<protein>
    <submittedName>
        <fullName evidence="1">Uncharacterized protein</fullName>
    </submittedName>
</protein>
<dbReference type="EMBL" id="JBHSAM010000033">
    <property type="protein sequence ID" value="MFC4102492.1"/>
    <property type="molecule type" value="Genomic_DNA"/>
</dbReference>
<organism evidence="1 2">
    <name type="scientific">Paenibacillus xanthanilyticus</name>
    <dbReference type="NCBI Taxonomy" id="1783531"/>
    <lineage>
        <taxon>Bacteria</taxon>
        <taxon>Bacillati</taxon>
        <taxon>Bacillota</taxon>
        <taxon>Bacilli</taxon>
        <taxon>Bacillales</taxon>
        <taxon>Paenibacillaceae</taxon>
        <taxon>Paenibacillus</taxon>
    </lineage>
</organism>
<evidence type="ECO:0000313" key="2">
    <source>
        <dbReference type="Proteomes" id="UP001595715"/>
    </source>
</evidence>
<keyword evidence="2" id="KW-1185">Reference proteome</keyword>
<comment type="caution">
    <text evidence="1">The sequence shown here is derived from an EMBL/GenBank/DDBJ whole genome shotgun (WGS) entry which is preliminary data.</text>
</comment>
<dbReference type="Proteomes" id="UP001595715">
    <property type="component" value="Unassembled WGS sequence"/>
</dbReference>
<sequence>MLTDGRKLTVYNDRGEVSALHDLPALAGKDESYAVLGAGKTFLVVRPNTTGMLTLIDLVDRSVVELAGELLSGDELAYAQTNDVPFRGDLLRFGGSNTDESELYFYYKSPFDPKAEYIRYTYTRQDAK</sequence>
<dbReference type="RefSeq" id="WP_377721109.1">
    <property type="nucleotide sequence ID" value="NZ_JBHSAM010000033.1"/>
</dbReference>
<accession>A0ABV8K8X1</accession>
<evidence type="ECO:0000313" key="1">
    <source>
        <dbReference type="EMBL" id="MFC4102492.1"/>
    </source>
</evidence>
<proteinExistence type="predicted"/>
<name>A0ABV8K8X1_9BACL</name>
<gene>
    <name evidence="1" type="ORF">ACFOZ8_23005</name>
</gene>
<reference evidence="2" key="1">
    <citation type="journal article" date="2019" name="Int. J. Syst. Evol. Microbiol.">
        <title>The Global Catalogue of Microorganisms (GCM) 10K type strain sequencing project: providing services to taxonomists for standard genome sequencing and annotation.</title>
        <authorList>
            <consortium name="The Broad Institute Genomics Platform"/>
            <consortium name="The Broad Institute Genome Sequencing Center for Infectious Disease"/>
            <person name="Wu L."/>
            <person name="Ma J."/>
        </authorList>
    </citation>
    <scope>NUCLEOTIDE SEQUENCE [LARGE SCALE GENOMIC DNA]</scope>
    <source>
        <strain evidence="2">IBRC-M 10987</strain>
    </source>
</reference>